<dbReference type="InParanoid" id="A0A059B273"/>
<proteinExistence type="predicted"/>
<sequence length="68" mass="7805">MDVGISVLKSKSNENDKRTRHMEEHMAFGDKDIDIPIWANAIASLTNGTKRADVRYALAKRLHNMHER</sequence>
<accession>A0A059B273</accession>
<organism evidence="1">
    <name type="scientific">Eucalyptus grandis</name>
    <name type="common">Flooded gum</name>
    <dbReference type="NCBI Taxonomy" id="71139"/>
    <lineage>
        <taxon>Eukaryota</taxon>
        <taxon>Viridiplantae</taxon>
        <taxon>Streptophyta</taxon>
        <taxon>Embryophyta</taxon>
        <taxon>Tracheophyta</taxon>
        <taxon>Spermatophyta</taxon>
        <taxon>Magnoliopsida</taxon>
        <taxon>eudicotyledons</taxon>
        <taxon>Gunneridae</taxon>
        <taxon>Pentapetalae</taxon>
        <taxon>rosids</taxon>
        <taxon>malvids</taxon>
        <taxon>Myrtales</taxon>
        <taxon>Myrtaceae</taxon>
        <taxon>Myrtoideae</taxon>
        <taxon>Eucalypteae</taxon>
        <taxon>Eucalyptus</taxon>
    </lineage>
</organism>
<dbReference type="EMBL" id="KK198760">
    <property type="protein sequence ID" value="KCW59956.1"/>
    <property type="molecule type" value="Genomic_DNA"/>
</dbReference>
<name>A0A059B273_EUCGR</name>
<dbReference type="AlphaFoldDB" id="A0A059B273"/>
<dbReference type="Gramene" id="KCW59956">
    <property type="protein sequence ID" value="KCW59956"/>
    <property type="gene ID" value="EUGRSUZ_H02681"/>
</dbReference>
<evidence type="ECO:0000313" key="1">
    <source>
        <dbReference type="EMBL" id="KCW59956.1"/>
    </source>
</evidence>
<gene>
    <name evidence="1" type="ORF">EUGRSUZ_H02681</name>
</gene>
<reference evidence="1" key="1">
    <citation type="submission" date="2013-07" db="EMBL/GenBank/DDBJ databases">
        <title>The genome of Eucalyptus grandis.</title>
        <authorList>
            <person name="Schmutz J."/>
            <person name="Hayes R."/>
            <person name="Myburg A."/>
            <person name="Tuskan G."/>
            <person name="Grattapaglia D."/>
            <person name="Rokhsar D.S."/>
        </authorList>
    </citation>
    <scope>NUCLEOTIDE SEQUENCE</scope>
    <source>
        <tissue evidence="1">Leaf extractions</tissue>
    </source>
</reference>
<protein>
    <submittedName>
        <fullName evidence="1">Uncharacterized protein</fullName>
    </submittedName>
</protein>